<feature type="region of interest" description="Disordered" evidence="1">
    <location>
        <begin position="1"/>
        <end position="174"/>
    </location>
</feature>
<organism evidence="2">
    <name type="scientific">Dichomitus squalens</name>
    <dbReference type="NCBI Taxonomy" id="114155"/>
    <lineage>
        <taxon>Eukaryota</taxon>
        <taxon>Fungi</taxon>
        <taxon>Dikarya</taxon>
        <taxon>Basidiomycota</taxon>
        <taxon>Agaricomycotina</taxon>
        <taxon>Agaricomycetes</taxon>
        <taxon>Polyporales</taxon>
        <taxon>Polyporaceae</taxon>
        <taxon>Dichomitus</taxon>
    </lineage>
</organism>
<dbReference type="EMBL" id="ML143687">
    <property type="protein sequence ID" value="TBU21175.1"/>
    <property type="molecule type" value="Genomic_DNA"/>
</dbReference>
<gene>
    <name evidence="2" type="ORF">BD311DRAFT_783053</name>
</gene>
<accession>A0A4Q9M362</accession>
<feature type="compositionally biased region" description="Basic and acidic residues" evidence="1">
    <location>
        <begin position="21"/>
        <end position="32"/>
    </location>
</feature>
<protein>
    <submittedName>
        <fullName evidence="2">Uncharacterized protein</fullName>
    </submittedName>
</protein>
<name>A0A4Q9M362_9APHY</name>
<feature type="compositionally biased region" description="Polar residues" evidence="1">
    <location>
        <begin position="114"/>
        <end position="138"/>
    </location>
</feature>
<evidence type="ECO:0000256" key="1">
    <source>
        <dbReference type="SAM" id="MobiDB-lite"/>
    </source>
</evidence>
<feature type="compositionally biased region" description="Polar residues" evidence="1">
    <location>
        <begin position="75"/>
        <end position="85"/>
    </location>
</feature>
<evidence type="ECO:0000313" key="2">
    <source>
        <dbReference type="EMBL" id="TBU21175.1"/>
    </source>
</evidence>
<dbReference type="AlphaFoldDB" id="A0A4Q9M362"/>
<feature type="compositionally biased region" description="Basic and acidic residues" evidence="1">
    <location>
        <begin position="150"/>
        <end position="167"/>
    </location>
</feature>
<sequence length="193" mass="20138">MAQPVTVQVDGPAAGTGPVERPQRKSKTDALLKKGWTADAPKARKRANSATATPSGTAKKGKKADTDALTPLHDGTSQGTMSLTVQRGGLSASARETPLSSSMGLPSVHDLRMGTSQMPTRPVSKSPNLVQASVSTREIASDDEATSEESDGRLDGHVDSDGAHLESGDDVVLDVEPGQLAKMLRKESSRVRA</sequence>
<reference evidence="2" key="1">
    <citation type="submission" date="2019-01" db="EMBL/GenBank/DDBJ databases">
        <title>Draft genome sequences of three monokaryotic isolates of the white-rot basidiomycete fungus Dichomitus squalens.</title>
        <authorList>
            <consortium name="DOE Joint Genome Institute"/>
            <person name="Lopez S.C."/>
            <person name="Andreopoulos B."/>
            <person name="Pangilinan J."/>
            <person name="Lipzen A."/>
            <person name="Riley R."/>
            <person name="Ahrendt S."/>
            <person name="Ng V."/>
            <person name="Barry K."/>
            <person name="Daum C."/>
            <person name="Grigoriev I.V."/>
            <person name="Hilden K.S."/>
            <person name="Makela M.R."/>
            <person name="de Vries R.P."/>
        </authorList>
    </citation>
    <scope>NUCLEOTIDE SEQUENCE [LARGE SCALE GENOMIC DNA]</scope>
    <source>
        <strain evidence="2">OM18370.1</strain>
    </source>
</reference>
<proteinExistence type="predicted"/>
<dbReference type="Proteomes" id="UP000292957">
    <property type="component" value="Unassembled WGS sequence"/>
</dbReference>